<evidence type="ECO:0000313" key="4">
    <source>
        <dbReference type="Proteomes" id="UP001164929"/>
    </source>
</evidence>
<feature type="compositionally biased region" description="Acidic residues" evidence="1">
    <location>
        <begin position="47"/>
        <end position="57"/>
    </location>
</feature>
<feature type="region of interest" description="Disordered" evidence="1">
    <location>
        <begin position="40"/>
        <end position="64"/>
    </location>
</feature>
<proteinExistence type="predicted"/>
<dbReference type="AlphaFoldDB" id="A0AAD6WCQ8"/>
<evidence type="ECO:0008006" key="5">
    <source>
        <dbReference type="Google" id="ProtNLM"/>
    </source>
</evidence>
<evidence type="ECO:0000313" key="3">
    <source>
        <dbReference type="EMBL" id="KAJ7007970.1"/>
    </source>
</evidence>
<feature type="chain" id="PRO_5042294906" description="Glycine-rich protein" evidence="2">
    <location>
        <begin position="23"/>
        <end position="64"/>
    </location>
</feature>
<dbReference type="EMBL" id="JAQIZT010000002">
    <property type="protein sequence ID" value="KAJ7007970.1"/>
    <property type="molecule type" value="Genomic_DNA"/>
</dbReference>
<dbReference type="Proteomes" id="UP001164929">
    <property type="component" value="Chromosome 2"/>
</dbReference>
<keyword evidence="2" id="KW-0732">Signal</keyword>
<name>A0AAD6WCQ8_9ROSI</name>
<comment type="caution">
    <text evidence="3">The sequence shown here is derived from an EMBL/GenBank/DDBJ whole genome shotgun (WGS) entry which is preliminary data.</text>
</comment>
<organism evidence="3 4">
    <name type="scientific">Populus alba x Populus x berolinensis</name>
    <dbReference type="NCBI Taxonomy" id="444605"/>
    <lineage>
        <taxon>Eukaryota</taxon>
        <taxon>Viridiplantae</taxon>
        <taxon>Streptophyta</taxon>
        <taxon>Embryophyta</taxon>
        <taxon>Tracheophyta</taxon>
        <taxon>Spermatophyta</taxon>
        <taxon>Magnoliopsida</taxon>
        <taxon>eudicotyledons</taxon>
        <taxon>Gunneridae</taxon>
        <taxon>Pentapetalae</taxon>
        <taxon>rosids</taxon>
        <taxon>fabids</taxon>
        <taxon>Malpighiales</taxon>
        <taxon>Salicaceae</taxon>
        <taxon>Saliceae</taxon>
        <taxon>Populus</taxon>
    </lineage>
</organism>
<keyword evidence="4" id="KW-1185">Reference proteome</keyword>
<evidence type="ECO:0000256" key="1">
    <source>
        <dbReference type="SAM" id="MobiDB-lite"/>
    </source>
</evidence>
<protein>
    <recommendedName>
        <fullName evidence="5">Glycine-rich protein</fullName>
    </recommendedName>
</protein>
<accession>A0AAD6WCQ8</accession>
<sequence>MFSAVAMAFFLYSLAGLRKIRSKEGARREGFLFSSFFKQKKQKLKEGEEEEEEEEGTEDKRKGS</sequence>
<gene>
    <name evidence="3" type="ORF">NC653_006873</name>
</gene>
<feature type="signal peptide" evidence="2">
    <location>
        <begin position="1"/>
        <end position="22"/>
    </location>
</feature>
<reference evidence="3" key="1">
    <citation type="journal article" date="2023" name="Mol. Ecol. Resour.">
        <title>Chromosome-level genome assembly of a triploid poplar Populus alba 'Berolinensis'.</title>
        <authorList>
            <person name="Chen S."/>
            <person name="Yu Y."/>
            <person name="Wang X."/>
            <person name="Wang S."/>
            <person name="Zhang T."/>
            <person name="Zhou Y."/>
            <person name="He R."/>
            <person name="Meng N."/>
            <person name="Wang Y."/>
            <person name="Liu W."/>
            <person name="Liu Z."/>
            <person name="Liu J."/>
            <person name="Guo Q."/>
            <person name="Huang H."/>
            <person name="Sederoff R.R."/>
            <person name="Wang G."/>
            <person name="Qu G."/>
            <person name="Chen S."/>
        </authorList>
    </citation>
    <scope>NUCLEOTIDE SEQUENCE</scope>
    <source>
        <strain evidence="3">SC-2020</strain>
    </source>
</reference>
<evidence type="ECO:0000256" key="2">
    <source>
        <dbReference type="SAM" id="SignalP"/>
    </source>
</evidence>